<dbReference type="InterPro" id="IPR050218">
    <property type="entry name" value="LptD"/>
</dbReference>
<name>A0A5B1CQI9_9BACT</name>
<protein>
    <recommendedName>
        <fullName evidence="3">LPS-assembly protein LptD</fullName>
    </recommendedName>
</protein>
<accession>A0A5B1CQI9</accession>
<evidence type="ECO:0000313" key="2">
    <source>
        <dbReference type="Proteomes" id="UP000322699"/>
    </source>
</evidence>
<organism evidence="1 2">
    <name type="scientific">Rubripirellula obstinata</name>
    <dbReference type="NCBI Taxonomy" id="406547"/>
    <lineage>
        <taxon>Bacteria</taxon>
        <taxon>Pseudomonadati</taxon>
        <taxon>Planctomycetota</taxon>
        <taxon>Planctomycetia</taxon>
        <taxon>Pirellulales</taxon>
        <taxon>Pirellulaceae</taxon>
        <taxon>Rubripirellula</taxon>
    </lineage>
</organism>
<reference evidence="1 2" key="1">
    <citation type="submission" date="2019-08" db="EMBL/GenBank/DDBJ databases">
        <title>Deep-cultivation of Planctomycetes and their phenomic and genomic characterization uncovers novel biology.</title>
        <authorList>
            <person name="Wiegand S."/>
            <person name="Jogler M."/>
            <person name="Boedeker C."/>
            <person name="Pinto D."/>
            <person name="Vollmers J."/>
            <person name="Rivas-Marin E."/>
            <person name="Kohn T."/>
            <person name="Peeters S.H."/>
            <person name="Heuer A."/>
            <person name="Rast P."/>
            <person name="Oberbeckmann S."/>
            <person name="Bunk B."/>
            <person name="Jeske O."/>
            <person name="Meyerdierks A."/>
            <person name="Storesund J.E."/>
            <person name="Kallscheuer N."/>
            <person name="Luecker S."/>
            <person name="Lage O.M."/>
            <person name="Pohl T."/>
            <person name="Merkel B.J."/>
            <person name="Hornburger P."/>
            <person name="Mueller R.-W."/>
            <person name="Bruemmer F."/>
            <person name="Labrenz M."/>
            <person name="Spormann A.M."/>
            <person name="Op Den Camp H."/>
            <person name="Overmann J."/>
            <person name="Amann R."/>
            <person name="Jetten M.S.M."/>
            <person name="Mascher T."/>
            <person name="Medema M.H."/>
            <person name="Devos D.P."/>
            <person name="Kaster A.-K."/>
            <person name="Ovreas L."/>
            <person name="Rohde M."/>
            <person name="Galperin M.Y."/>
            <person name="Jogler C."/>
        </authorList>
    </citation>
    <scope>NUCLEOTIDE SEQUENCE [LARGE SCALE GENOMIC DNA]</scope>
    <source>
        <strain evidence="1 2">LF1</strain>
    </source>
</reference>
<dbReference type="Proteomes" id="UP000322699">
    <property type="component" value="Unassembled WGS sequence"/>
</dbReference>
<keyword evidence="2" id="KW-1185">Reference proteome</keyword>
<dbReference type="AlphaFoldDB" id="A0A5B1CQI9"/>
<dbReference type="GO" id="GO:0009279">
    <property type="term" value="C:cell outer membrane"/>
    <property type="evidence" value="ECO:0007669"/>
    <property type="project" value="TreeGrafter"/>
</dbReference>
<evidence type="ECO:0008006" key="3">
    <source>
        <dbReference type="Google" id="ProtNLM"/>
    </source>
</evidence>
<sequence>MNWLSTIALFRNRLKRSQCVQAFAAARFVKVVFRSAKVTVHATFAERKATFVCRSSPVQTLIAFALLFAMMNSFNSSVALSQNPEIAEAEVSAQPIQVSGNTVWRWQVDGADASMLQGDCYLQHEGRSISAERILILVDGPIGNVRHRIAAEGVEGSEESPVIWTTTTMADPLVQAPHFRGSPDSAPALLQTLIASTAATTANAATDQIQQVQFSEPIQNGFPDSSLQPPAENVPESPRFYVGGGTQSIEIRGRSASSAITSRTIDRPETGETIIAAQGGVTVLVRDVSATLTDGQMIELGTISLSADRIIFWSPRFVDVFNGSQDLSSGDGELYLEGDIVFRQGERIIYAQSMYYNVAQQRGMVLDAEAITTVPDYQGIVRLKAKVLQQVSAGNFQAFDAAVTTSRMGVPRYWLQSQRLQLTDRQNLTTDPTTGVQRLDRDPFIESNNNFVYVAGVPVFYWPTLATSLQEPSYFVSGVDVGSDSIFGTQVMLDFNLFQLFGIANAPPGVQWELSTDYFSDRGPALGTSLRYDLPGLFGVPGNARGNFDAWGIYDTGLDNLGSDRRDLDPESTLRGRGLLRHRQFLSNDYELIAEVGYLSDRNFLEQYLENEWDQDVDHQTGLRLRKYLGSNLIDLSAQVQTNDFYTQTERLPQLDHYLLGGSLFADRFTYSAHNQVGYSRLNAAELPTNAAEAAEYSPVPGDIDAQGIIASTKHEIALPFELGALKLVPNVAGEATHYGEAVDGDSLTRLVGQAGIRANLPMWRVDPTIQSSLLNVRGLAHKVDWTAEYFFADSDTGRDEVPYYDPLDDNAQEQFRRRFIGDVFGGVLPDRFDPRTYAFRNGIQRGVTSPSDVIVDDLQQIRLGVHQRFQTKRGLPGRERITDLFQFDVDTILFPEADRDNFGENVGPTTYDMRYHVGDRVTLLSDGYIDFFDDGLRSISAGIRSSRPGVGDVYVGLLSIEGPVSSTVLRSTLDYRLNEKWIASAGNTYDFGEIGNVGQSLALTRIGESFLVRLGVNVDSGRDNVGFGFSIEPRFFPRPKLGRVGGQLIPPPGVEGLE</sequence>
<evidence type="ECO:0000313" key="1">
    <source>
        <dbReference type="EMBL" id="KAA1261900.1"/>
    </source>
</evidence>
<dbReference type="EMBL" id="VRLW01000001">
    <property type="protein sequence ID" value="KAA1261900.1"/>
    <property type="molecule type" value="Genomic_DNA"/>
</dbReference>
<dbReference type="PANTHER" id="PTHR30189:SF1">
    <property type="entry name" value="LPS-ASSEMBLY PROTEIN LPTD"/>
    <property type="match status" value="1"/>
</dbReference>
<dbReference type="RefSeq" id="WP_068262692.1">
    <property type="nucleotide sequence ID" value="NZ_LWSK01000038.1"/>
</dbReference>
<dbReference type="GO" id="GO:1990351">
    <property type="term" value="C:transporter complex"/>
    <property type="evidence" value="ECO:0007669"/>
    <property type="project" value="TreeGrafter"/>
</dbReference>
<comment type="caution">
    <text evidence="1">The sequence shown here is derived from an EMBL/GenBank/DDBJ whole genome shotgun (WGS) entry which is preliminary data.</text>
</comment>
<dbReference type="PANTHER" id="PTHR30189">
    <property type="entry name" value="LPS-ASSEMBLY PROTEIN"/>
    <property type="match status" value="1"/>
</dbReference>
<proteinExistence type="predicted"/>
<gene>
    <name evidence="1" type="ORF">LF1_44610</name>
</gene>